<name>A0AAE3J7F0_9FIRM</name>
<sequence length="97" mass="10967">MSDSFIKMCGFVSRTPRKLVPGGLSVAAERNSKACRKLLRAFAETHNSLRSNNGFLLITQLPANQEFLLCLHMKPGWNQLVGLDTAESVTLWWFENR</sequence>
<keyword evidence="2" id="KW-1185">Reference proteome</keyword>
<organism evidence="1 2">
    <name type="scientific">Fusicatenibacter faecihominis</name>
    <dbReference type="NCBI Taxonomy" id="2881276"/>
    <lineage>
        <taxon>Bacteria</taxon>
        <taxon>Bacillati</taxon>
        <taxon>Bacillota</taxon>
        <taxon>Clostridia</taxon>
        <taxon>Lachnospirales</taxon>
        <taxon>Lachnospiraceae</taxon>
        <taxon>Fusicatenibacter</taxon>
    </lineage>
</organism>
<gene>
    <name evidence="1" type="ORF">LKD71_11110</name>
</gene>
<dbReference type="RefSeq" id="WP_227615460.1">
    <property type="nucleotide sequence ID" value="NZ_JAJEPR010000018.1"/>
</dbReference>
<dbReference type="Proteomes" id="UP001197875">
    <property type="component" value="Unassembled WGS sequence"/>
</dbReference>
<reference evidence="1 2" key="1">
    <citation type="submission" date="2021-10" db="EMBL/GenBank/DDBJ databases">
        <title>Anaerobic single-cell dispensing facilitates the cultivation of human gut bacteria.</title>
        <authorList>
            <person name="Afrizal A."/>
        </authorList>
    </citation>
    <scope>NUCLEOTIDE SEQUENCE [LARGE SCALE GENOMIC DNA]</scope>
    <source>
        <strain evidence="1 2">CLA-AA-H277</strain>
    </source>
</reference>
<evidence type="ECO:0000313" key="1">
    <source>
        <dbReference type="EMBL" id="MCC2190350.1"/>
    </source>
</evidence>
<evidence type="ECO:0000313" key="2">
    <source>
        <dbReference type="Proteomes" id="UP001197875"/>
    </source>
</evidence>
<protein>
    <submittedName>
        <fullName evidence="1">Uncharacterized protein</fullName>
    </submittedName>
</protein>
<dbReference type="AlphaFoldDB" id="A0AAE3J7F0"/>
<proteinExistence type="predicted"/>
<comment type="caution">
    <text evidence="1">The sequence shown here is derived from an EMBL/GenBank/DDBJ whole genome shotgun (WGS) entry which is preliminary data.</text>
</comment>
<accession>A0AAE3J7F0</accession>
<dbReference type="EMBL" id="JAJEPR010000018">
    <property type="protein sequence ID" value="MCC2190350.1"/>
    <property type="molecule type" value="Genomic_DNA"/>
</dbReference>